<evidence type="ECO:0000313" key="4">
    <source>
        <dbReference type="Proteomes" id="UP000744769"/>
    </source>
</evidence>
<proteinExistence type="predicted"/>
<dbReference type="GO" id="GO:0005829">
    <property type="term" value="C:cytosol"/>
    <property type="evidence" value="ECO:0007669"/>
    <property type="project" value="TreeGrafter"/>
</dbReference>
<keyword evidence="4" id="KW-1185">Reference proteome</keyword>
<accession>A0A967AYL0</accession>
<dbReference type="InterPro" id="IPR050967">
    <property type="entry name" value="Thiamine_Salvage_TenA"/>
</dbReference>
<protein>
    <submittedName>
        <fullName evidence="3">Thiaminase II</fullName>
    </submittedName>
</protein>
<dbReference type="AlphaFoldDB" id="A0A967AYL0"/>
<evidence type="ECO:0000313" key="3">
    <source>
        <dbReference type="EMBL" id="NHN55073.1"/>
    </source>
</evidence>
<dbReference type="InterPro" id="IPR016084">
    <property type="entry name" value="Haem_Oase-like_multi-hlx"/>
</dbReference>
<dbReference type="Gene3D" id="1.20.910.10">
    <property type="entry name" value="Heme oxygenase-like"/>
    <property type="match status" value="1"/>
</dbReference>
<evidence type="ECO:0000259" key="2">
    <source>
        <dbReference type="Pfam" id="PF03070"/>
    </source>
</evidence>
<evidence type="ECO:0000256" key="1">
    <source>
        <dbReference type="ARBA" id="ARBA00004948"/>
    </source>
</evidence>
<dbReference type="CDD" id="cd19365">
    <property type="entry name" value="TenA_C-like"/>
    <property type="match status" value="1"/>
</dbReference>
<gene>
    <name evidence="3" type="ORF">G9U51_04635</name>
</gene>
<dbReference type="PANTHER" id="PTHR43198:SF2">
    <property type="entry name" value="SI:CH1073-67J19.1-RELATED"/>
    <property type="match status" value="1"/>
</dbReference>
<reference evidence="3" key="1">
    <citation type="submission" date="2020-03" db="EMBL/GenBank/DDBJ databases">
        <title>Draft sequencing of Calidifontibacter sp. DB0510.</title>
        <authorList>
            <person name="Kim D.-U."/>
        </authorList>
    </citation>
    <scope>NUCLEOTIDE SEQUENCE</scope>
    <source>
        <strain evidence="3">DB0510</strain>
    </source>
</reference>
<organism evidence="3 4">
    <name type="scientific">Metallococcus carri</name>
    <dbReference type="NCBI Taxonomy" id="1656884"/>
    <lineage>
        <taxon>Bacteria</taxon>
        <taxon>Bacillati</taxon>
        <taxon>Actinomycetota</taxon>
        <taxon>Actinomycetes</taxon>
        <taxon>Micrococcales</taxon>
        <taxon>Dermacoccaceae</taxon>
        <taxon>Metallococcus</taxon>
    </lineage>
</organism>
<dbReference type="InterPro" id="IPR004305">
    <property type="entry name" value="Thiaminase-2/PQQC"/>
</dbReference>
<dbReference type="RefSeq" id="WP_166193998.1">
    <property type="nucleotide sequence ID" value="NZ_JAAOIV010000003.1"/>
</dbReference>
<sequence>MTFSHDAWERARPVLQAIERHPFVLGLGDGTLSRSRFDYYMAQDALYLVDYGRSLALAGSQAGDVDSVEFWSQSAIGVAVAERELHASFLGGELTAATMSPTCRAYTSYLLAVGAGGSYPVLTAALLPCFWIYEHIGALLLSRASLTDHPYAAWIRTYADPDFAAASARARELADEALSGMPEPVLARAHEAFATCARYEWMFWDAAWRQETWPV</sequence>
<comment type="caution">
    <text evidence="3">The sequence shown here is derived from an EMBL/GenBank/DDBJ whole genome shotgun (WGS) entry which is preliminary data.</text>
</comment>
<dbReference type="EMBL" id="JAAOIV010000003">
    <property type="protein sequence ID" value="NHN55073.1"/>
    <property type="molecule type" value="Genomic_DNA"/>
</dbReference>
<dbReference type="SUPFAM" id="SSF48613">
    <property type="entry name" value="Heme oxygenase-like"/>
    <property type="match status" value="1"/>
</dbReference>
<comment type="pathway">
    <text evidence="1">Cofactor biosynthesis; thiamine diphosphate biosynthesis.</text>
</comment>
<dbReference type="Proteomes" id="UP000744769">
    <property type="component" value="Unassembled WGS sequence"/>
</dbReference>
<name>A0A967AYL0_9MICO</name>
<dbReference type="Pfam" id="PF03070">
    <property type="entry name" value="TENA_THI-4"/>
    <property type="match status" value="1"/>
</dbReference>
<dbReference type="PANTHER" id="PTHR43198">
    <property type="entry name" value="BIFUNCTIONAL TH2 PROTEIN"/>
    <property type="match status" value="1"/>
</dbReference>
<feature type="domain" description="Thiaminase-2/PQQC" evidence="2">
    <location>
        <begin position="8"/>
        <end position="209"/>
    </location>
</feature>